<dbReference type="Proteomes" id="UP000774804">
    <property type="component" value="Unassembled WGS sequence"/>
</dbReference>
<evidence type="ECO:0000313" key="4">
    <source>
        <dbReference type="EMBL" id="KAG2870345.1"/>
    </source>
</evidence>
<dbReference type="AlphaFoldDB" id="A0A8T0Y3F7"/>
<dbReference type="EMBL" id="RCMI01006043">
    <property type="protein sequence ID" value="KAG2855476.1"/>
    <property type="molecule type" value="Genomic_DNA"/>
</dbReference>
<evidence type="ECO:0000313" key="6">
    <source>
        <dbReference type="EMBL" id="KAG3209018.1"/>
    </source>
</evidence>
<dbReference type="EMBL" id="RCMV01001348">
    <property type="protein sequence ID" value="KAG3209018.1"/>
    <property type="molecule type" value="Genomic_DNA"/>
</dbReference>
<sequence length="93" mass="10387">MELPDGLRELIALVEAEGEDDVVCLLLQSLYGLKQVSRVWNEITDNHLKNMGFKAVNADPCAYTSDEGEDECIKCLYVGDMLLPAKDKLSLLR</sequence>
<dbReference type="Pfam" id="PF07727">
    <property type="entry name" value="RVT_2"/>
    <property type="match status" value="1"/>
</dbReference>
<organism evidence="2 7">
    <name type="scientific">Phytophthora cactorum</name>
    <dbReference type="NCBI Taxonomy" id="29920"/>
    <lineage>
        <taxon>Eukaryota</taxon>
        <taxon>Sar</taxon>
        <taxon>Stramenopiles</taxon>
        <taxon>Oomycota</taxon>
        <taxon>Peronosporomycetes</taxon>
        <taxon>Peronosporales</taxon>
        <taxon>Peronosporaceae</taxon>
        <taxon>Phytophthora</taxon>
    </lineage>
</organism>
<comment type="caution">
    <text evidence="2">The sequence shown here is derived from an EMBL/GenBank/DDBJ whole genome shotgun (WGS) entry which is preliminary data.</text>
</comment>
<dbReference type="VEuPathDB" id="FungiDB:PC110_g21490"/>
<name>A0A8T0Y3F7_9STRA</name>
<dbReference type="Proteomes" id="UP000736787">
    <property type="component" value="Unassembled WGS sequence"/>
</dbReference>
<accession>A0A8T0Y3F7</accession>
<protein>
    <recommendedName>
        <fullName evidence="1">Reverse transcriptase Ty1/copia-type domain-containing protein</fullName>
    </recommendedName>
</protein>
<evidence type="ECO:0000313" key="3">
    <source>
        <dbReference type="EMBL" id="KAG2855476.1"/>
    </source>
</evidence>
<gene>
    <name evidence="2" type="ORF">PC113_g20475</name>
    <name evidence="3" type="ORF">PC115_g25889</name>
    <name evidence="4" type="ORF">PC117_g28524</name>
    <name evidence="5" type="ORF">PC118_g25870</name>
    <name evidence="6" type="ORF">PC129_g19960</name>
</gene>
<evidence type="ECO:0000313" key="7">
    <source>
        <dbReference type="Proteomes" id="UP000735874"/>
    </source>
</evidence>
<dbReference type="Proteomes" id="UP000760860">
    <property type="component" value="Unassembled WGS sequence"/>
</dbReference>
<evidence type="ECO:0000313" key="2">
    <source>
        <dbReference type="EMBL" id="KAG2833953.1"/>
    </source>
</evidence>
<dbReference type="InterPro" id="IPR013103">
    <property type="entry name" value="RVT_2"/>
</dbReference>
<reference evidence="2" key="1">
    <citation type="submission" date="2018-10" db="EMBL/GenBank/DDBJ databases">
        <title>Effector identification in a new, highly contiguous assembly of the strawberry crown rot pathogen Phytophthora cactorum.</title>
        <authorList>
            <person name="Armitage A.D."/>
            <person name="Nellist C.F."/>
            <person name="Bates H."/>
            <person name="Vickerstaff R.J."/>
            <person name="Harrison R.J."/>
        </authorList>
    </citation>
    <scope>NUCLEOTIDE SEQUENCE</scope>
    <source>
        <strain evidence="2">15-7</strain>
        <strain evidence="3">4032</strain>
        <strain evidence="4">4040</strain>
        <strain evidence="5">P415</strain>
        <strain evidence="6">P421</strain>
    </source>
</reference>
<proteinExistence type="predicted"/>
<feature type="domain" description="Reverse transcriptase Ty1/copia-type" evidence="1">
    <location>
        <begin position="15"/>
        <end position="88"/>
    </location>
</feature>
<dbReference type="Proteomes" id="UP000735874">
    <property type="component" value="Unassembled WGS sequence"/>
</dbReference>
<dbReference type="EMBL" id="RCMG01001184">
    <property type="protein sequence ID" value="KAG2833953.1"/>
    <property type="molecule type" value="Genomic_DNA"/>
</dbReference>
<dbReference type="Proteomes" id="UP000697107">
    <property type="component" value="Unassembled WGS sequence"/>
</dbReference>
<evidence type="ECO:0000259" key="1">
    <source>
        <dbReference type="Pfam" id="PF07727"/>
    </source>
</evidence>
<dbReference type="EMBL" id="RCML01005227">
    <property type="protein sequence ID" value="KAG2943198.1"/>
    <property type="molecule type" value="Genomic_DNA"/>
</dbReference>
<evidence type="ECO:0000313" key="5">
    <source>
        <dbReference type="EMBL" id="KAG2943198.1"/>
    </source>
</evidence>
<dbReference type="EMBL" id="RCMK01004969">
    <property type="protein sequence ID" value="KAG2870345.1"/>
    <property type="molecule type" value="Genomic_DNA"/>
</dbReference>